<accession>H9GP55</accession>
<evidence type="ECO:0000256" key="4">
    <source>
        <dbReference type="ARBA" id="ARBA00023242"/>
    </source>
</evidence>
<dbReference type="InterPro" id="IPR010736">
    <property type="entry name" value="SHIPPO-rpt"/>
</dbReference>
<reference evidence="6" key="1">
    <citation type="submission" date="2009-12" db="EMBL/GenBank/DDBJ databases">
        <title>The Genome Sequence of Anolis carolinensis (Green Anole Lizard).</title>
        <authorList>
            <consortium name="The Genome Sequencing Platform"/>
            <person name="Di Palma F."/>
            <person name="Alfoldi J."/>
            <person name="Heiman D."/>
            <person name="Young S."/>
            <person name="Grabherr M."/>
            <person name="Johnson J."/>
            <person name="Lander E.S."/>
            <person name="Lindblad-Toh K."/>
        </authorList>
    </citation>
    <scope>NUCLEOTIDE SEQUENCE [LARGE SCALE GENOMIC DNA]</scope>
    <source>
        <strain evidence="6">JBL SC #1</strain>
    </source>
</reference>
<dbReference type="PANTHER" id="PTHR35678">
    <property type="entry name" value="PROTEIN STPG4"/>
    <property type="match status" value="1"/>
</dbReference>
<organism evidence="6 7">
    <name type="scientific">Anolis carolinensis</name>
    <name type="common">Green anole</name>
    <name type="synonym">American chameleon</name>
    <dbReference type="NCBI Taxonomy" id="28377"/>
    <lineage>
        <taxon>Eukaryota</taxon>
        <taxon>Metazoa</taxon>
        <taxon>Chordata</taxon>
        <taxon>Craniata</taxon>
        <taxon>Vertebrata</taxon>
        <taxon>Euteleostomi</taxon>
        <taxon>Lepidosauria</taxon>
        <taxon>Squamata</taxon>
        <taxon>Bifurcata</taxon>
        <taxon>Unidentata</taxon>
        <taxon>Episquamata</taxon>
        <taxon>Toxicofera</taxon>
        <taxon>Iguania</taxon>
        <taxon>Dactyloidae</taxon>
        <taxon>Anolis</taxon>
    </lineage>
</organism>
<dbReference type="Ensembl" id="ENSACAT00000017318.4">
    <property type="protein sequence ID" value="ENSACAP00000016983.4"/>
    <property type="gene ID" value="ENSACAG00000017255.4"/>
</dbReference>
<proteinExistence type="predicted"/>
<dbReference type="Proteomes" id="UP000001646">
    <property type="component" value="Unplaced"/>
</dbReference>
<evidence type="ECO:0000256" key="3">
    <source>
        <dbReference type="ARBA" id="ARBA00022490"/>
    </source>
</evidence>
<name>H9GP55_ANOCA</name>
<reference evidence="6" key="3">
    <citation type="submission" date="2025-09" db="UniProtKB">
        <authorList>
            <consortium name="Ensembl"/>
        </authorList>
    </citation>
    <scope>IDENTIFICATION</scope>
</reference>
<keyword evidence="4" id="KW-0539">Nucleus</keyword>
<sequence>MTHFTPCSSLGEDGQRIMGFAVPSPKLPPTENPISHRSAQMGPFKISKTTQCRLRITRPMLSSLQSSRIARQRIPSYPASNAYNLPPTLQSKQDFSLGYSSMFQQPIARKIYKRPTPAPNQYNVSLDFCRQRSHTGVKSVFTSKTQRSLTFLGKERVPSPCHYQIKDSFIRQAPTVLVSCFKSKTRRETKPETLGPGPAAYQWPPESPRTVPERFPGLKYGLNFSAPPLPRPKSPPSPGPGQYEIVDFNGPSKHYISSAVFVSNTGRWSGDNFHQDVPGPGKIALLLLETFTFILSVL</sequence>
<evidence type="ECO:0008006" key="8">
    <source>
        <dbReference type="Google" id="ProtNLM"/>
    </source>
</evidence>
<dbReference type="InParanoid" id="H9GP55"/>
<dbReference type="AlphaFoldDB" id="H9GP55"/>
<dbReference type="eggNOG" id="ENOG502R2KG">
    <property type="taxonomic scope" value="Eukaryota"/>
</dbReference>
<dbReference type="Bgee" id="ENSACAG00000017255">
    <property type="expression patterns" value="Expressed in lung and 3 other cell types or tissues"/>
</dbReference>
<protein>
    <recommendedName>
        <fullName evidence="8">O(6)-methylguanine-induced apoptosis 2</fullName>
    </recommendedName>
</protein>
<dbReference type="GO" id="GO:0005737">
    <property type="term" value="C:cytoplasm"/>
    <property type="evidence" value="ECO:0007669"/>
    <property type="project" value="UniProtKB-SubCell"/>
</dbReference>
<evidence type="ECO:0000256" key="5">
    <source>
        <dbReference type="SAM" id="MobiDB-lite"/>
    </source>
</evidence>
<reference evidence="6" key="2">
    <citation type="submission" date="2025-08" db="UniProtKB">
        <authorList>
            <consortium name="Ensembl"/>
        </authorList>
    </citation>
    <scope>IDENTIFICATION</scope>
</reference>
<dbReference type="GeneTree" id="ENSGT00390000011598"/>
<evidence type="ECO:0000313" key="7">
    <source>
        <dbReference type="Proteomes" id="UP000001646"/>
    </source>
</evidence>
<evidence type="ECO:0000256" key="2">
    <source>
        <dbReference type="ARBA" id="ARBA00004496"/>
    </source>
</evidence>
<dbReference type="PANTHER" id="PTHR35678:SF1">
    <property type="entry name" value="PROTEIN STPG4"/>
    <property type="match status" value="1"/>
</dbReference>
<keyword evidence="3" id="KW-0963">Cytoplasm</keyword>
<dbReference type="HOGENOM" id="CLU_1656046_0_0_1"/>
<feature type="region of interest" description="Disordered" evidence="5">
    <location>
        <begin position="188"/>
        <end position="208"/>
    </location>
</feature>
<keyword evidence="7" id="KW-1185">Reference proteome</keyword>
<evidence type="ECO:0000256" key="1">
    <source>
        <dbReference type="ARBA" id="ARBA00004123"/>
    </source>
</evidence>
<evidence type="ECO:0000313" key="6">
    <source>
        <dbReference type="Ensembl" id="ENSACAP00000016983.4"/>
    </source>
</evidence>
<dbReference type="Pfam" id="PF07004">
    <property type="entry name" value="SHIPPO-rpt"/>
    <property type="match status" value="2"/>
</dbReference>
<comment type="subcellular location">
    <subcellularLocation>
        <location evidence="2">Cytoplasm</location>
    </subcellularLocation>
    <subcellularLocation>
        <location evidence="1">Nucleus</location>
    </subcellularLocation>
</comment>
<dbReference type="GO" id="GO:0005634">
    <property type="term" value="C:nucleus"/>
    <property type="evidence" value="ECO:0007669"/>
    <property type="project" value="UniProtKB-SubCell"/>
</dbReference>